<sequence>MKYRKFAIGLTAAALVGAMALPVWAQENTQHKDTTIKATVESAYTLSIPAETTIAFEAASTDLAGVLKVTGNVLPSQEVEVTVQAKAFHNEAQGTDLPYKLVNKADGNVFTGDVWDEDTLRDGLAGEGQGKAIQLSIAIDEKDWELAKAGAYQGTITFTAALQDKQ</sequence>
<evidence type="ECO:0000313" key="2">
    <source>
        <dbReference type="EMBL" id="HIR91808.1"/>
    </source>
</evidence>
<reference evidence="2" key="2">
    <citation type="journal article" date="2021" name="PeerJ">
        <title>Extensive microbial diversity within the chicken gut microbiome revealed by metagenomics and culture.</title>
        <authorList>
            <person name="Gilroy R."/>
            <person name="Ravi A."/>
            <person name="Getino M."/>
            <person name="Pursley I."/>
            <person name="Horton D.L."/>
            <person name="Alikhan N.F."/>
            <person name="Baker D."/>
            <person name="Gharbi K."/>
            <person name="Hall N."/>
            <person name="Watson M."/>
            <person name="Adriaenssens E.M."/>
            <person name="Foster-Nyarko E."/>
            <person name="Jarju S."/>
            <person name="Secka A."/>
            <person name="Antonio M."/>
            <person name="Oren A."/>
            <person name="Chaudhuri R.R."/>
            <person name="La Ragione R."/>
            <person name="Hildebrand F."/>
            <person name="Pallen M.J."/>
        </authorList>
    </citation>
    <scope>NUCLEOTIDE SEQUENCE</scope>
    <source>
        <strain evidence="2">ChiSxjej1B13-7041</strain>
    </source>
</reference>
<protein>
    <submittedName>
        <fullName evidence="2">Uncharacterized protein</fullName>
    </submittedName>
</protein>
<accession>A0A9D1EGZ0</accession>
<comment type="caution">
    <text evidence="2">The sequence shown here is derived from an EMBL/GenBank/DDBJ whole genome shotgun (WGS) entry which is preliminary data.</text>
</comment>
<dbReference type="EMBL" id="DVHU01000003">
    <property type="protein sequence ID" value="HIR91808.1"/>
    <property type="molecule type" value="Genomic_DNA"/>
</dbReference>
<gene>
    <name evidence="2" type="ORF">IAB98_00110</name>
</gene>
<evidence type="ECO:0000256" key="1">
    <source>
        <dbReference type="SAM" id="SignalP"/>
    </source>
</evidence>
<proteinExistence type="predicted"/>
<dbReference type="AlphaFoldDB" id="A0A9D1EGZ0"/>
<dbReference type="Proteomes" id="UP000886841">
    <property type="component" value="Unassembled WGS sequence"/>
</dbReference>
<feature type="chain" id="PRO_5038493295" evidence="1">
    <location>
        <begin position="26"/>
        <end position="166"/>
    </location>
</feature>
<evidence type="ECO:0000313" key="3">
    <source>
        <dbReference type="Proteomes" id="UP000886841"/>
    </source>
</evidence>
<reference evidence="2" key="1">
    <citation type="submission" date="2020-10" db="EMBL/GenBank/DDBJ databases">
        <authorList>
            <person name="Gilroy R."/>
        </authorList>
    </citation>
    <scope>NUCLEOTIDE SEQUENCE</scope>
    <source>
        <strain evidence="2">ChiSxjej1B13-7041</strain>
    </source>
</reference>
<keyword evidence="1" id="KW-0732">Signal</keyword>
<organism evidence="2 3">
    <name type="scientific">Candidatus Egerieimonas intestinavium</name>
    <dbReference type="NCBI Taxonomy" id="2840777"/>
    <lineage>
        <taxon>Bacteria</taxon>
        <taxon>Bacillati</taxon>
        <taxon>Bacillota</taxon>
        <taxon>Clostridia</taxon>
        <taxon>Lachnospirales</taxon>
        <taxon>Lachnospiraceae</taxon>
        <taxon>Lachnospiraceae incertae sedis</taxon>
        <taxon>Candidatus Egerieimonas</taxon>
    </lineage>
</organism>
<feature type="signal peptide" evidence="1">
    <location>
        <begin position="1"/>
        <end position="25"/>
    </location>
</feature>
<name>A0A9D1EGZ0_9FIRM</name>